<dbReference type="OrthoDB" id="5235440at2759"/>
<reference evidence="2" key="1">
    <citation type="journal article" date="2020" name="Phytopathology">
        <title>Genome sequence of the chestnut blight fungus Cryphonectria parasitica EP155: A fundamental resource for an archetypical invasive plant pathogen.</title>
        <authorList>
            <person name="Crouch J.A."/>
            <person name="Dawe A."/>
            <person name="Aerts A."/>
            <person name="Barry K."/>
            <person name="Churchill A.C.L."/>
            <person name="Grimwood J."/>
            <person name="Hillman B."/>
            <person name="Milgroom M.G."/>
            <person name="Pangilinan J."/>
            <person name="Smith M."/>
            <person name="Salamov A."/>
            <person name="Schmutz J."/>
            <person name="Yadav J."/>
            <person name="Grigoriev I.V."/>
            <person name="Nuss D."/>
        </authorList>
    </citation>
    <scope>NUCLEOTIDE SEQUENCE</scope>
    <source>
        <strain evidence="2">EP155</strain>
    </source>
</reference>
<protein>
    <recommendedName>
        <fullName evidence="4">Secreted protein</fullName>
    </recommendedName>
</protein>
<organism evidence="2 3">
    <name type="scientific">Cryphonectria parasitica (strain ATCC 38755 / EP155)</name>
    <dbReference type="NCBI Taxonomy" id="660469"/>
    <lineage>
        <taxon>Eukaryota</taxon>
        <taxon>Fungi</taxon>
        <taxon>Dikarya</taxon>
        <taxon>Ascomycota</taxon>
        <taxon>Pezizomycotina</taxon>
        <taxon>Sordariomycetes</taxon>
        <taxon>Sordariomycetidae</taxon>
        <taxon>Diaporthales</taxon>
        <taxon>Cryphonectriaceae</taxon>
        <taxon>Cryphonectria-Endothia species complex</taxon>
        <taxon>Cryphonectria</taxon>
    </lineage>
</organism>
<sequence length="134" mass="15324">MQRFAHLSALIAAGLTLPLGRNEAELVDPESRQQVVRVRLRTAVRSIMDLEKRERNASARLVAMKKVLDMETFLEADKWAVECLDNAKNNGSIDRGYNTWVAVRVAQAQLDGDRCGLEAPPFDEEEKRNSLWWW</sequence>
<evidence type="ECO:0008006" key="4">
    <source>
        <dbReference type="Google" id="ProtNLM"/>
    </source>
</evidence>
<dbReference type="AlphaFoldDB" id="A0A9P5CSH2"/>
<evidence type="ECO:0000256" key="1">
    <source>
        <dbReference type="SAM" id="SignalP"/>
    </source>
</evidence>
<dbReference type="EMBL" id="MU032346">
    <property type="protein sequence ID" value="KAF3768140.1"/>
    <property type="molecule type" value="Genomic_DNA"/>
</dbReference>
<keyword evidence="3" id="KW-1185">Reference proteome</keyword>
<name>A0A9P5CSH2_CRYP1</name>
<keyword evidence="1" id="KW-0732">Signal</keyword>
<dbReference type="RefSeq" id="XP_040779101.1">
    <property type="nucleotide sequence ID" value="XM_040925324.1"/>
</dbReference>
<gene>
    <name evidence="2" type="ORF">M406DRAFT_70234</name>
</gene>
<accession>A0A9P5CSH2</accession>
<feature type="signal peptide" evidence="1">
    <location>
        <begin position="1"/>
        <end position="24"/>
    </location>
</feature>
<feature type="chain" id="PRO_5040366242" description="Secreted protein" evidence="1">
    <location>
        <begin position="25"/>
        <end position="134"/>
    </location>
</feature>
<evidence type="ECO:0000313" key="2">
    <source>
        <dbReference type="EMBL" id="KAF3768140.1"/>
    </source>
</evidence>
<proteinExistence type="predicted"/>
<dbReference type="GeneID" id="63842453"/>
<evidence type="ECO:0000313" key="3">
    <source>
        <dbReference type="Proteomes" id="UP000803844"/>
    </source>
</evidence>
<dbReference type="Proteomes" id="UP000803844">
    <property type="component" value="Unassembled WGS sequence"/>
</dbReference>
<comment type="caution">
    <text evidence="2">The sequence shown here is derived from an EMBL/GenBank/DDBJ whole genome shotgun (WGS) entry which is preliminary data.</text>
</comment>